<organism evidence="13 14">
    <name type="scientific">Sistotremastrum niveocremeum HHB9708</name>
    <dbReference type="NCBI Taxonomy" id="1314777"/>
    <lineage>
        <taxon>Eukaryota</taxon>
        <taxon>Fungi</taxon>
        <taxon>Dikarya</taxon>
        <taxon>Basidiomycota</taxon>
        <taxon>Agaricomycotina</taxon>
        <taxon>Agaricomycetes</taxon>
        <taxon>Sistotremastrales</taxon>
        <taxon>Sistotremastraceae</taxon>
        <taxon>Sertulicium</taxon>
        <taxon>Sertulicium niveocremeum</taxon>
    </lineage>
</organism>
<evidence type="ECO:0000256" key="3">
    <source>
        <dbReference type="ARBA" id="ARBA00022692"/>
    </source>
</evidence>
<evidence type="ECO:0000256" key="4">
    <source>
        <dbReference type="ARBA" id="ARBA00022989"/>
    </source>
</evidence>
<evidence type="ECO:0000256" key="10">
    <source>
        <dbReference type="RuleBase" id="RU079119"/>
    </source>
</evidence>
<evidence type="ECO:0000256" key="5">
    <source>
        <dbReference type="ARBA" id="ARBA00023136"/>
    </source>
</evidence>
<evidence type="ECO:0000256" key="7">
    <source>
        <dbReference type="ARBA" id="ARBA00023288"/>
    </source>
</evidence>
<dbReference type="OrthoDB" id="9909019at2759"/>
<feature type="compositionally biased region" description="Polar residues" evidence="11">
    <location>
        <begin position="212"/>
        <end position="230"/>
    </location>
</feature>
<dbReference type="GO" id="GO:0019706">
    <property type="term" value="F:protein-cysteine S-palmitoyltransferase activity"/>
    <property type="evidence" value="ECO:0007669"/>
    <property type="project" value="UniProtKB-EC"/>
</dbReference>
<keyword evidence="14" id="KW-1185">Reference proteome</keyword>
<feature type="region of interest" description="Disordered" evidence="11">
    <location>
        <begin position="1"/>
        <end position="129"/>
    </location>
</feature>
<keyword evidence="5 10" id="KW-0472">Membrane</keyword>
<keyword evidence="6" id="KW-0564">Palmitate</keyword>
<dbReference type="EC" id="2.3.1.225" evidence="10"/>
<dbReference type="PANTHER" id="PTHR22883:SF488">
    <property type="entry name" value="PALMITOYLTRANSFERASE"/>
    <property type="match status" value="1"/>
</dbReference>
<feature type="transmembrane region" description="Helical" evidence="10">
    <location>
        <begin position="373"/>
        <end position="399"/>
    </location>
</feature>
<comment type="subcellular location">
    <subcellularLocation>
        <location evidence="1">Membrane</location>
        <topology evidence="1">Multi-pass membrane protein</topology>
    </subcellularLocation>
</comment>
<comment type="catalytic activity">
    <reaction evidence="9 10">
        <text>L-cysteinyl-[protein] + hexadecanoyl-CoA = S-hexadecanoyl-L-cysteinyl-[protein] + CoA</text>
        <dbReference type="Rhea" id="RHEA:36683"/>
        <dbReference type="Rhea" id="RHEA-COMP:10131"/>
        <dbReference type="Rhea" id="RHEA-COMP:11032"/>
        <dbReference type="ChEBI" id="CHEBI:29950"/>
        <dbReference type="ChEBI" id="CHEBI:57287"/>
        <dbReference type="ChEBI" id="CHEBI:57379"/>
        <dbReference type="ChEBI" id="CHEBI:74151"/>
        <dbReference type="EC" id="2.3.1.225"/>
    </reaction>
</comment>
<evidence type="ECO:0000256" key="2">
    <source>
        <dbReference type="ARBA" id="ARBA00022679"/>
    </source>
</evidence>
<keyword evidence="8 10" id="KW-0012">Acyltransferase</keyword>
<dbReference type="Proteomes" id="UP000076722">
    <property type="component" value="Unassembled WGS sequence"/>
</dbReference>
<proteinExistence type="inferred from homology"/>
<name>A0A164P711_9AGAM</name>
<feature type="compositionally biased region" description="Basic and acidic residues" evidence="11">
    <location>
        <begin position="257"/>
        <end position="274"/>
    </location>
</feature>
<keyword evidence="3 10" id="KW-0812">Transmembrane</keyword>
<feature type="compositionally biased region" description="Low complexity" evidence="11">
    <location>
        <begin position="12"/>
        <end position="30"/>
    </location>
</feature>
<evidence type="ECO:0000256" key="11">
    <source>
        <dbReference type="SAM" id="MobiDB-lite"/>
    </source>
</evidence>
<evidence type="ECO:0000256" key="6">
    <source>
        <dbReference type="ARBA" id="ARBA00023139"/>
    </source>
</evidence>
<accession>A0A164P711</accession>
<evidence type="ECO:0000256" key="8">
    <source>
        <dbReference type="ARBA" id="ARBA00023315"/>
    </source>
</evidence>
<sequence length="670" mass="73392">MNPPSPDNTSFDHSAGDTTADTSADRSSTAHLLTASTYRARSGSVASSRSRGTRSGSVAYPPLPFGPQPYNTGFQSTGAAQNAPPHVSSTHAEGIQPPASFFRPSRPNNNYIPSLPSSPPRPSEFHSSSLTLPTEIENPNLPFAGSPFVKQLTHHGNFSAGAVGVGRGETTKEPILDDPAYTLRRPEKLQLNREPLLPISGSGGLWKPAVPSSPQVTRTRSPTQTHSPTGSRVRLSLEKIFKRTVSPEQSVISLPRKSSDRRKSLATSVRDDAHLPSNGQNRVHSSDIRASQDYFSSLANRKPSPPSSISTAHTTSRHPPFYPNPPGTKPPARIPFKPALAPGRKRPLKNYVGYPSQNKFFFGGRLLTGGDSIIPFLCTLLVVFGVTGVWFGTTCVWWWHNKSPAVAGAGAYLALITISNLFAAAFRDPGILPRDMDPDPPYPATSPSDGGTRVPLPRDLKIRDGYVRVKYCTTCETYRPPRSSHCRMCDNCVDGCDHHCQWLNNCVGRRNYTSFIVLLLSAALTLVMVIITSALHIHFLVSDDGFDFDQALRHGAGSAVGFCLGIVVIWPVLALMSYHVRLLLFNITTIEQVRNQAHKKLVPGPPPPNPFTLGRWYRNLAYLLCRPSGYTWIEADGVKLIDQREFGPWAWRNGNANARNEGVWEHERHG</sequence>
<evidence type="ECO:0000256" key="1">
    <source>
        <dbReference type="ARBA" id="ARBA00004141"/>
    </source>
</evidence>
<comment type="domain">
    <text evidence="10">The DHHC domain is required for palmitoyltransferase activity.</text>
</comment>
<evidence type="ECO:0000313" key="14">
    <source>
        <dbReference type="Proteomes" id="UP000076722"/>
    </source>
</evidence>
<feature type="transmembrane region" description="Helical" evidence="10">
    <location>
        <begin position="405"/>
        <end position="426"/>
    </location>
</feature>
<dbReference type="AlphaFoldDB" id="A0A164P711"/>
<dbReference type="GO" id="GO:0016020">
    <property type="term" value="C:membrane"/>
    <property type="evidence" value="ECO:0007669"/>
    <property type="project" value="UniProtKB-SubCell"/>
</dbReference>
<protein>
    <recommendedName>
        <fullName evidence="10">Palmitoyltransferase</fullName>
        <ecNumber evidence="10">2.3.1.225</ecNumber>
    </recommendedName>
</protein>
<dbReference type="PROSITE" id="PS50216">
    <property type="entry name" value="DHHC"/>
    <property type="match status" value="1"/>
</dbReference>
<dbReference type="Pfam" id="PF01529">
    <property type="entry name" value="DHHC"/>
    <property type="match status" value="1"/>
</dbReference>
<feature type="transmembrane region" description="Helical" evidence="10">
    <location>
        <begin position="515"/>
        <end position="539"/>
    </location>
</feature>
<feature type="compositionally biased region" description="Low complexity" evidence="11">
    <location>
        <begin position="39"/>
        <end position="59"/>
    </location>
</feature>
<comment type="similarity">
    <text evidence="10">Belongs to the DHHC palmitoyltransferase family.</text>
</comment>
<keyword evidence="2 10" id="KW-0808">Transferase</keyword>
<feature type="transmembrane region" description="Helical" evidence="10">
    <location>
        <begin position="559"/>
        <end position="578"/>
    </location>
</feature>
<evidence type="ECO:0000259" key="12">
    <source>
        <dbReference type="Pfam" id="PF01529"/>
    </source>
</evidence>
<feature type="region of interest" description="Disordered" evidence="11">
    <location>
        <begin position="200"/>
        <end position="333"/>
    </location>
</feature>
<dbReference type="PANTHER" id="PTHR22883">
    <property type="entry name" value="ZINC FINGER DHHC DOMAIN CONTAINING PROTEIN"/>
    <property type="match status" value="1"/>
</dbReference>
<dbReference type="InterPro" id="IPR039859">
    <property type="entry name" value="PFA4/ZDH16/20/ERF2-like"/>
</dbReference>
<dbReference type="GO" id="GO:0006612">
    <property type="term" value="P:protein targeting to membrane"/>
    <property type="evidence" value="ECO:0007669"/>
    <property type="project" value="TreeGrafter"/>
</dbReference>
<evidence type="ECO:0000256" key="9">
    <source>
        <dbReference type="ARBA" id="ARBA00048048"/>
    </source>
</evidence>
<gene>
    <name evidence="13" type="ORF">SISNIDRAFT_459906</name>
</gene>
<dbReference type="STRING" id="1314777.A0A164P711"/>
<dbReference type="GO" id="GO:0005783">
    <property type="term" value="C:endoplasmic reticulum"/>
    <property type="evidence" value="ECO:0007669"/>
    <property type="project" value="TreeGrafter"/>
</dbReference>
<reference evidence="13 14" key="1">
    <citation type="journal article" date="2016" name="Mol. Biol. Evol.">
        <title>Comparative Genomics of Early-Diverging Mushroom-Forming Fungi Provides Insights into the Origins of Lignocellulose Decay Capabilities.</title>
        <authorList>
            <person name="Nagy L.G."/>
            <person name="Riley R."/>
            <person name="Tritt A."/>
            <person name="Adam C."/>
            <person name="Daum C."/>
            <person name="Floudas D."/>
            <person name="Sun H."/>
            <person name="Yadav J.S."/>
            <person name="Pangilinan J."/>
            <person name="Larsson K.H."/>
            <person name="Matsuura K."/>
            <person name="Barry K."/>
            <person name="Labutti K."/>
            <person name="Kuo R."/>
            <person name="Ohm R.A."/>
            <person name="Bhattacharya S.S."/>
            <person name="Shirouzu T."/>
            <person name="Yoshinaga Y."/>
            <person name="Martin F.M."/>
            <person name="Grigoriev I.V."/>
            <person name="Hibbett D.S."/>
        </authorList>
    </citation>
    <scope>NUCLEOTIDE SEQUENCE [LARGE SCALE GENOMIC DNA]</scope>
    <source>
        <strain evidence="13 14">HHB9708</strain>
    </source>
</reference>
<dbReference type="EMBL" id="KV419437">
    <property type="protein sequence ID" value="KZS88428.1"/>
    <property type="molecule type" value="Genomic_DNA"/>
</dbReference>
<keyword evidence="4 10" id="KW-1133">Transmembrane helix</keyword>
<feature type="compositionally biased region" description="Pro residues" evidence="11">
    <location>
        <begin position="320"/>
        <end position="333"/>
    </location>
</feature>
<keyword evidence="7" id="KW-0449">Lipoprotein</keyword>
<evidence type="ECO:0000313" key="13">
    <source>
        <dbReference type="EMBL" id="KZS88428.1"/>
    </source>
</evidence>
<dbReference type="InterPro" id="IPR001594">
    <property type="entry name" value="Palmitoyltrfase_DHHC"/>
</dbReference>
<feature type="domain" description="Palmitoyltransferase DHHC" evidence="12">
    <location>
        <begin position="470"/>
        <end position="595"/>
    </location>
</feature>
<feature type="compositionally biased region" description="Polar residues" evidence="11">
    <location>
        <begin position="69"/>
        <end position="80"/>
    </location>
</feature>
<dbReference type="GO" id="GO:0005794">
    <property type="term" value="C:Golgi apparatus"/>
    <property type="evidence" value="ECO:0007669"/>
    <property type="project" value="TreeGrafter"/>
</dbReference>